<dbReference type="Pfam" id="PF01321">
    <property type="entry name" value="Creatinase_N"/>
    <property type="match status" value="1"/>
</dbReference>
<dbReference type="Gene3D" id="3.40.350.10">
    <property type="entry name" value="Creatinase/prolidase N-terminal domain"/>
    <property type="match status" value="1"/>
</dbReference>
<dbReference type="SUPFAM" id="SSF53092">
    <property type="entry name" value="Creatinase/prolidase N-terminal domain"/>
    <property type="match status" value="1"/>
</dbReference>
<organism evidence="7 8">
    <name type="scientific">Rhizosaccharibacter radicis</name>
    <dbReference type="NCBI Taxonomy" id="2782605"/>
    <lineage>
        <taxon>Bacteria</taxon>
        <taxon>Pseudomonadati</taxon>
        <taxon>Pseudomonadota</taxon>
        <taxon>Alphaproteobacteria</taxon>
        <taxon>Acetobacterales</taxon>
        <taxon>Acetobacteraceae</taxon>
        <taxon>Rhizosaccharibacter</taxon>
    </lineage>
</organism>
<sequence>MMSDRPGLLPPALERRLADLSPWPDRAPPIEAAEHATRIAALRLRMARHGLDALLVGAGPSLRYLCGLGWGATERLVAMLLVGDEAPRLVCPAFELGSLERALTLPVAPMPWEEDEDPAVLVASALPRGARLGLDPELPIRVGWALRRAAPGLVLADGAAPIEEGRRRKSPAELALMRQAMRITEAVQRLAAAALEPGIAAGTVRRFIDGAHRALGATDGSSFCAVQFGRATAFPHGIPGEQHLQARDLVLVDTGCVLHGYHSDITRTFCFGAPDAAEERVWWIEREAQAAAFAAVRPGVPAEAVDAAARGVLERHGLGPGYGLPGLPHRTGHGIGLSIHEPTYIVRGERTLLEPGMCFSIEPMIVVPDRFGVRLEDHVVVTDTGAEWFTAPLDSIAGPSG</sequence>
<dbReference type="Pfam" id="PF00557">
    <property type="entry name" value="Peptidase_M24"/>
    <property type="match status" value="1"/>
</dbReference>
<dbReference type="RefSeq" id="WP_422921223.1">
    <property type="nucleotide sequence ID" value="NZ_JAMZEJ010000012.1"/>
</dbReference>
<dbReference type="InterPro" id="IPR001131">
    <property type="entry name" value="Peptidase_M24B_aminopep-P_CS"/>
</dbReference>
<evidence type="ECO:0000256" key="4">
    <source>
        <dbReference type="ARBA" id="ARBA00023049"/>
    </source>
</evidence>
<dbReference type="PANTHER" id="PTHR46112">
    <property type="entry name" value="AMINOPEPTIDASE"/>
    <property type="match status" value="1"/>
</dbReference>
<dbReference type="InterPro" id="IPR036005">
    <property type="entry name" value="Creatinase/aminopeptidase-like"/>
</dbReference>
<keyword evidence="1" id="KW-0645">Protease</keyword>
<gene>
    <name evidence="7" type="ORF">NFI88_16645</name>
</gene>
<evidence type="ECO:0000259" key="5">
    <source>
        <dbReference type="Pfam" id="PF00557"/>
    </source>
</evidence>
<dbReference type="InterPro" id="IPR050659">
    <property type="entry name" value="Peptidase_M24B"/>
</dbReference>
<evidence type="ECO:0000256" key="2">
    <source>
        <dbReference type="ARBA" id="ARBA00022723"/>
    </source>
</evidence>
<feature type="domain" description="Creatinase N-terminal" evidence="6">
    <location>
        <begin position="38"/>
        <end position="166"/>
    </location>
</feature>
<proteinExistence type="predicted"/>
<evidence type="ECO:0000313" key="8">
    <source>
        <dbReference type="Proteomes" id="UP001524547"/>
    </source>
</evidence>
<keyword evidence="2" id="KW-0479">Metal-binding</keyword>
<keyword evidence="3" id="KW-0378">Hydrolase</keyword>
<keyword evidence="8" id="KW-1185">Reference proteome</keyword>
<dbReference type="PANTHER" id="PTHR46112:SF3">
    <property type="entry name" value="AMINOPEPTIDASE YPDF"/>
    <property type="match status" value="1"/>
</dbReference>
<dbReference type="InterPro" id="IPR000994">
    <property type="entry name" value="Pept_M24"/>
</dbReference>
<dbReference type="InterPro" id="IPR029149">
    <property type="entry name" value="Creatin/AminoP/Spt16_N"/>
</dbReference>
<dbReference type="Proteomes" id="UP001524547">
    <property type="component" value="Unassembled WGS sequence"/>
</dbReference>
<feature type="domain" description="Peptidase M24" evidence="5">
    <location>
        <begin position="176"/>
        <end position="383"/>
    </location>
</feature>
<dbReference type="PROSITE" id="PS00491">
    <property type="entry name" value="PROLINE_PEPTIDASE"/>
    <property type="match status" value="1"/>
</dbReference>
<evidence type="ECO:0000259" key="6">
    <source>
        <dbReference type="Pfam" id="PF01321"/>
    </source>
</evidence>
<evidence type="ECO:0000256" key="1">
    <source>
        <dbReference type="ARBA" id="ARBA00022670"/>
    </source>
</evidence>
<evidence type="ECO:0000256" key="3">
    <source>
        <dbReference type="ARBA" id="ARBA00022801"/>
    </source>
</evidence>
<accession>A0ABT1W1J3</accession>
<dbReference type="InterPro" id="IPR000587">
    <property type="entry name" value="Creatinase_N"/>
</dbReference>
<dbReference type="InterPro" id="IPR001714">
    <property type="entry name" value="Pept_M24_MAP"/>
</dbReference>
<dbReference type="SUPFAM" id="SSF55920">
    <property type="entry name" value="Creatinase/aminopeptidase"/>
    <property type="match status" value="1"/>
</dbReference>
<comment type="caution">
    <text evidence="7">The sequence shown here is derived from an EMBL/GenBank/DDBJ whole genome shotgun (WGS) entry which is preliminary data.</text>
</comment>
<name>A0ABT1W1J3_9PROT</name>
<dbReference type="PRINTS" id="PR00599">
    <property type="entry name" value="MAPEPTIDASE"/>
</dbReference>
<evidence type="ECO:0000313" key="7">
    <source>
        <dbReference type="EMBL" id="MCQ8242464.1"/>
    </source>
</evidence>
<dbReference type="Gene3D" id="3.90.230.10">
    <property type="entry name" value="Creatinase/methionine aminopeptidase superfamily"/>
    <property type="match status" value="1"/>
</dbReference>
<dbReference type="EMBL" id="JAMZEJ010000012">
    <property type="protein sequence ID" value="MCQ8242464.1"/>
    <property type="molecule type" value="Genomic_DNA"/>
</dbReference>
<protein>
    <submittedName>
        <fullName evidence="7">Xaa-Pro peptidase family protein</fullName>
    </submittedName>
</protein>
<reference evidence="7 8" key="1">
    <citation type="submission" date="2022-06" db="EMBL/GenBank/DDBJ databases">
        <title>Rhizosaccharibacter gen. nov. sp. nov. KSS12, endophytic bacteria isolated from sugarcane.</title>
        <authorList>
            <person name="Pitiwittayakul N."/>
        </authorList>
    </citation>
    <scope>NUCLEOTIDE SEQUENCE [LARGE SCALE GENOMIC DNA]</scope>
    <source>
        <strain evidence="7 8">KSS12</strain>
    </source>
</reference>
<keyword evidence="4" id="KW-0482">Metalloprotease</keyword>